<protein>
    <submittedName>
        <fullName evidence="1">Uncharacterized protein</fullName>
    </submittedName>
</protein>
<organism evidence="1 2">
    <name type="scientific">Thermoproteus uzoniensis (strain 768-20)</name>
    <dbReference type="NCBI Taxonomy" id="999630"/>
    <lineage>
        <taxon>Archaea</taxon>
        <taxon>Thermoproteota</taxon>
        <taxon>Thermoprotei</taxon>
        <taxon>Thermoproteales</taxon>
        <taxon>Thermoproteaceae</taxon>
        <taxon>Thermoproteus</taxon>
    </lineage>
</organism>
<dbReference type="STRING" id="999630.TUZN_2051"/>
<proteinExistence type="predicted"/>
<keyword evidence="2" id="KW-1185">Reference proteome</keyword>
<sequence length="104" mass="12103">MIIKSNDLITVKPAEMPLSSGHVVMYLHKRVADMSVSELFELAKDLKELIAKMKRSYRPEAYNVVLWDDKIEVLPRWCGDMSFNAFYGLKTTPQTPQMIFESYR</sequence>
<reference evidence="1 2" key="1">
    <citation type="journal article" date="2011" name="J. Bacteriol.">
        <title>Complete genome sequence of the thermoacidophilic crenarchaeon Thermoproteus uzoniensis 768-20.</title>
        <authorList>
            <person name="Mardanov A.V."/>
            <person name="Gumerov V.M."/>
            <person name="Beletsky A.V."/>
            <person name="Prokofeva M.I."/>
            <person name="Bonch-Osmolovskaya E.A."/>
            <person name="Ravin N.V."/>
            <person name="Skryabin K.G."/>
        </authorList>
    </citation>
    <scope>NUCLEOTIDE SEQUENCE [LARGE SCALE GENOMIC DNA]</scope>
    <source>
        <strain evidence="1 2">768-20</strain>
    </source>
</reference>
<gene>
    <name evidence="1" type="ordered locus">TUZN_2051</name>
</gene>
<name>F2L584_THEU7</name>
<dbReference type="Gene3D" id="3.30.428.10">
    <property type="entry name" value="HIT-like"/>
    <property type="match status" value="1"/>
</dbReference>
<dbReference type="HOGENOM" id="CLU_177476_0_0_2"/>
<dbReference type="AlphaFoldDB" id="F2L584"/>
<dbReference type="KEGG" id="tuz:TUZN_2051"/>
<evidence type="ECO:0000313" key="2">
    <source>
        <dbReference type="Proteomes" id="UP000008138"/>
    </source>
</evidence>
<dbReference type="SUPFAM" id="SSF54197">
    <property type="entry name" value="HIT-like"/>
    <property type="match status" value="1"/>
</dbReference>
<dbReference type="EMBL" id="CP002590">
    <property type="protein sequence ID" value="AEA13509.1"/>
    <property type="molecule type" value="Genomic_DNA"/>
</dbReference>
<accession>F2L584</accession>
<dbReference type="eggNOG" id="arCOG00419">
    <property type="taxonomic scope" value="Archaea"/>
</dbReference>
<dbReference type="OrthoDB" id="26806at2157"/>
<dbReference type="Proteomes" id="UP000008138">
    <property type="component" value="Chromosome"/>
</dbReference>
<dbReference type="InterPro" id="IPR036265">
    <property type="entry name" value="HIT-like_sf"/>
</dbReference>
<evidence type="ECO:0000313" key="1">
    <source>
        <dbReference type="EMBL" id="AEA13509.1"/>
    </source>
</evidence>
<reference key="2">
    <citation type="submission" date="2011-03" db="EMBL/GenBank/DDBJ databases">
        <title>Complete genome sequence of the thermoacidophilic crenarchaeon Thermoproteus uzoniensis 768-20.</title>
        <authorList>
            <person name="Mardanov A.V."/>
            <person name="Gumerov V.M."/>
            <person name="Beletsky A.V."/>
            <person name="Prokofeva M.I."/>
            <person name="Bonch-Osmolovskaya E.A."/>
            <person name="Ravin N.V."/>
            <person name="Skryabin K.G."/>
        </authorList>
    </citation>
    <scope>NUCLEOTIDE SEQUENCE</scope>
    <source>
        <strain>768-20</strain>
    </source>
</reference>